<dbReference type="Gene3D" id="3.10.350.10">
    <property type="entry name" value="LysM domain"/>
    <property type="match status" value="1"/>
</dbReference>
<protein>
    <submittedName>
        <fullName evidence="4">LysM peptidoglycan-binding domain-containing protein</fullName>
    </submittedName>
</protein>
<organism evidence="4 5">
    <name type="scientific">Methylobacterium planeticum</name>
    <dbReference type="NCBI Taxonomy" id="2615211"/>
    <lineage>
        <taxon>Bacteria</taxon>
        <taxon>Pseudomonadati</taxon>
        <taxon>Pseudomonadota</taxon>
        <taxon>Alphaproteobacteria</taxon>
        <taxon>Hyphomicrobiales</taxon>
        <taxon>Methylobacteriaceae</taxon>
        <taxon>Methylobacterium</taxon>
    </lineage>
</organism>
<dbReference type="Gene3D" id="2.60.40.10">
    <property type="entry name" value="Immunoglobulins"/>
    <property type="match status" value="1"/>
</dbReference>
<dbReference type="Pfam" id="PF01476">
    <property type="entry name" value="LysM"/>
    <property type="match status" value="1"/>
</dbReference>
<keyword evidence="2" id="KW-1133">Transmembrane helix</keyword>
<feature type="compositionally biased region" description="Low complexity" evidence="1">
    <location>
        <begin position="380"/>
        <end position="398"/>
    </location>
</feature>
<feature type="compositionally biased region" description="Basic and acidic residues" evidence="1">
    <location>
        <begin position="68"/>
        <end position="80"/>
    </location>
</feature>
<feature type="transmembrane region" description="Helical" evidence="2">
    <location>
        <begin position="9"/>
        <end position="28"/>
    </location>
</feature>
<feature type="region of interest" description="Disordered" evidence="1">
    <location>
        <begin position="41"/>
        <end position="100"/>
    </location>
</feature>
<dbReference type="InterPro" id="IPR036779">
    <property type="entry name" value="LysM_dom_sf"/>
</dbReference>
<dbReference type="InterPro" id="IPR052196">
    <property type="entry name" value="Bact_Kbp"/>
</dbReference>
<dbReference type="AlphaFoldDB" id="A0A6N6MVW0"/>
<gene>
    <name evidence="4" type="ORF">F6X51_09355</name>
</gene>
<feature type="region of interest" description="Disordered" evidence="1">
    <location>
        <begin position="358"/>
        <end position="410"/>
    </location>
</feature>
<evidence type="ECO:0000313" key="4">
    <source>
        <dbReference type="EMBL" id="KAB1073929.1"/>
    </source>
</evidence>
<dbReference type="EMBL" id="VZZJ01000006">
    <property type="protein sequence ID" value="KAB1073929.1"/>
    <property type="molecule type" value="Genomic_DNA"/>
</dbReference>
<dbReference type="Proteomes" id="UP000441523">
    <property type="component" value="Unassembled WGS sequence"/>
</dbReference>
<evidence type="ECO:0000259" key="3">
    <source>
        <dbReference type="PROSITE" id="PS51782"/>
    </source>
</evidence>
<feature type="domain" description="LysM" evidence="3">
    <location>
        <begin position="419"/>
        <end position="468"/>
    </location>
</feature>
<keyword evidence="2" id="KW-0812">Transmembrane</keyword>
<dbReference type="PROSITE" id="PS51782">
    <property type="entry name" value="LYSM"/>
    <property type="match status" value="1"/>
</dbReference>
<proteinExistence type="predicted"/>
<reference evidence="4 5" key="1">
    <citation type="submission" date="2019-09" db="EMBL/GenBank/DDBJ databases">
        <title>YIM 132548 draft genome.</title>
        <authorList>
            <person name="Jiang L."/>
        </authorList>
    </citation>
    <scope>NUCLEOTIDE SEQUENCE [LARGE SCALE GENOMIC DNA]</scope>
    <source>
        <strain evidence="4 5">YIM 132548</strain>
    </source>
</reference>
<evidence type="ECO:0000256" key="1">
    <source>
        <dbReference type="SAM" id="MobiDB-lite"/>
    </source>
</evidence>
<dbReference type="CDD" id="cd00118">
    <property type="entry name" value="LysM"/>
    <property type="match status" value="1"/>
</dbReference>
<dbReference type="InterPro" id="IPR018392">
    <property type="entry name" value="LysM"/>
</dbReference>
<evidence type="ECO:0000313" key="5">
    <source>
        <dbReference type="Proteomes" id="UP000441523"/>
    </source>
</evidence>
<dbReference type="InterPro" id="IPR013783">
    <property type="entry name" value="Ig-like_fold"/>
</dbReference>
<comment type="caution">
    <text evidence="4">The sequence shown here is derived from an EMBL/GenBank/DDBJ whole genome shotgun (WGS) entry which is preliminary data.</text>
</comment>
<feature type="region of interest" description="Disordered" evidence="1">
    <location>
        <begin position="221"/>
        <end position="242"/>
    </location>
</feature>
<dbReference type="SMART" id="SM00257">
    <property type="entry name" value="LysM"/>
    <property type="match status" value="1"/>
</dbReference>
<evidence type="ECO:0000256" key="2">
    <source>
        <dbReference type="SAM" id="Phobius"/>
    </source>
</evidence>
<keyword evidence="2" id="KW-0472">Membrane</keyword>
<dbReference type="PANTHER" id="PTHR34700:SF4">
    <property type="entry name" value="PHAGE-LIKE ELEMENT PBSX PROTEIN XKDP"/>
    <property type="match status" value="1"/>
</dbReference>
<keyword evidence="5" id="KW-1185">Reference proteome</keyword>
<accession>A0A6N6MVW0</accession>
<dbReference type="RefSeq" id="WP_150962972.1">
    <property type="nucleotide sequence ID" value="NZ_VZZJ01000006.1"/>
</dbReference>
<feature type="compositionally biased region" description="Pro residues" evidence="1">
    <location>
        <begin position="88"/>
        <end position="100"/>
    </location>
</feature>
<name>A0A6N6MVW0_9HYPH</name>
<sequence length="484" mass="49491">MTAELRRSLGLASVGLVGGFLLVVALFGGGEMMKRMAPGGIPHPVAGLPQDPGSASPGGQGSSGAPTERSEAGRQAHAGHDGVLAGPPSAPGAAPAPPAETLPAFDIVRVEPNGETVIAGRAAPNTTVEMLVGDRPVAKALVDPNGQFAIVPPALPTGNSEIVLRTTGSDGRETRSKQSVAVVVARTRDTKPLVALTDPDKPTVVLSQPELAEAARLAEAGPVAHMPPPAAKPAGAKPGPADPVKIVSVDAQDGGRLYVTSQAPPGATLRLYLNDTLVAPGSAGPDGRVTFTIGRGVRAGDYRIRIDQVDSVTGKVRHRAEVPFAFPASAPKVAAREHPEPGPGSNPLVAAMALPGIRPEMPAPTRKAGEPHPGNRHTEAAQPPDAQPPAAQASASPAPAGPTPSPGAAPRDVFVAEVSTARITRGDSLWQISRRTYGKGDRYTVIYDANQGQIRDPDLIYPGQIFVLPADAPAAAERQGGRRG</sequence>
<dbReference type="PANTHER" id="PTHR34700">
    <property type="entry name" value="POTASSIUM BINDING PROTEIN KBP"/>
    <property type="match status" value="1"/>
</dbReference>